<evidence type="ECO:0000313" key="4">
    <source>
        <dbReference type="Proteomes" id="UP000467841"/>
    </source>
</evidence>
<feature type="compositionally biased region" description="Polar residues" evidence="1">
    <location>
        <begin position="39"/>
        <end position="57"/>
    </location>
</feature>
<protein>
    <submittedName>
        <fullName evidence="3">Uncharacterized protein</fullName>
    </submittedName>
</protein>
<keyword evidence="4" id="KW-1185">Reference proteome</keyword>
<sequence length="83" mass="8939">MAMKTSHVPLFRLLLCLIFMIGLVGAKIPGDKMGPDISTPPSGSCGASSLEDNSPPQTLARRPPCKRSRLHYNPEDVAHTTLP</sequence>
<dbReference type="OrthoDB" id="1030560at2759"/>
<feature type="signal peptide" evidence="2">
    <location>
        <begin position="1"/>
        <end position="26"/>
    </location>
</feature>
<keyword evidence="2" id="KW-0732">Signal</keyword>
<gene>
    <name evidence="3" type="ORF">MERR_LOCUS29053</name>
</gene>
<feature type="region of interest" description="Disordered" evidence="1">
    <location>
        <begin position="30"/>
        <end position="83"/>
    </location>
</feature>
<dbReference type="AlphaFoldDB" id="A0A6D2JZA5"/>
<comment type="caution">
    <text evidence="3">The sequence shown here is derived from an EMBL/GenBank/DDBJ whole genome shotgun (WGS) entry which is preliminary data.</text>
</comment>
<evidence type="ECO:0000313" key="3">
    <source>
        <dbReference type="EMBL" id="CAA7041818.1"/>
    </source>
</evidence>
<feature type="compositionally biased region" description="Basic and acidic residues" evidence="1">
    <location>
        <begin position="72"/>
        <end position="83"/>
    </location>
</feature>
<dbReference type="EMBL" id="CACVBM020001252">
    <property type="protein sequence ID" value="CAA7041818.1"/>
    <property type="molecule type" value="Genomic_DNA"/>
</dbReference>
<dbReference type="Proteomes" id="UP000467841">
    <property type="component" value="Unassembled WGS sequence"/>
</dbReference>
<evidence type="ECO:0000256" key="2">
    <source>
        <dbReference type="SAM" id="SignalP"/>
    </source>
</evidence>
<proteinExistence type="predicted"/>
<organism evidence="3 4">
    <name type="scientific">Microthlaspi erraticum</name>
    <dbReference type="NCBI Taxonomy" id="1685480"/>
    <lineage>
        <taxon>Eukaryota</taxon>
        <taxon>Viridiplantae</taxon>
        <taxon>Streptophyta</taxon>
        <taxon>Embryophyta</taxon>
        <taxon>Tracheophyta</taxon>
        <taxon>Spermatophyta</taxon>
        <taxon>Magnoliopsida</taxon>
        <taxon>eudicotyledons</taxon>
        <taxon>Gunneridae</taxon>
        <taxon>Pentapetalae</taxon>
        <taxon>rosids</taxon>
        <taxon>malvids</taxon>
        <taxon>Brassicales</taxon>
        <taxon>Brassicaceae</taxon>
        <taxon>Coluteocarpeae</taxon>
        <taxon>Microthlaspi</taxon>
    </lineage>
</organism>
<accession>A0A6D2JZA5</accession>
<name>A0A6D2JZA5_9BRAS</name>
<reference evidence="3" key="1">
    <citation type="submission" date="2020-01" db="EMBL/GenBank/DDBJ databases">
        <authorList>
            <person name="Mishra B."/>
        </authorList>
    </citation>
    <scope>NUCLEOTIDE SEQUENCE [LARGE SCALE GENOMIC DNA]</scope>
</reference>
<feature type="chain" id="PRO_5025485834" evidence="2">
    <location>
        <begin position="27"/>
        <end position="83"/>
    </location>
</feature>
<evidence type="ECO:0000256" key="1">
    <source>
        <dbReference type="SAM" id="MobiDB-lite"/>
    </source>
</evidence>